<dbReference type="GO" id="GO:0004312">
    <property type="term" value="F:fatty acid synthase activity"/>
    <property type="evidence" value="ECO:0007669"/>
    <property type="project" value="TreeGrafter"/>
</dbReference>
<dbReference type="eggNOG" id="COG1028">
    <property type="taxonomic scope" value="Bacteria"/>
</dbReference>
<dbReference type="SUPFAM" id="SSF51735">
    <property type="entry name" value="NAD(P)-binding Rossmann-fold domains"/>
    <property type="match status" value="1"/>
</dbReference>
<dbReference type="AlphaFoldDB" id="A0A059EBQ7"/>
<feature type="domain" description="Ketoreductase" evidence="2">
    <location>
        <begin position="132"/>
        <end position="359"/>
    </location>
</feature>
<protein>
    <recommendedName>
        <fullName evidence="2">Ketoreductase domain-containing protein</fullName>
    </recommendedName>
</protein>
<evidence type="ECO:0000256" key="1">
    <source>
        <dbReference type="ARBA" id="ARBA00022679"/>
    </source>
</evidence>
<dbReference type="SMART" id="SM00822">
    <property type="entry name" value="PKS_KR"/>
    <property type="match status" value="1"/>
</dbReference>
<dbReference type="GO" id="GO:0006633">
    <property type="term" value="P:fatty acid biosynthetic process"/>
    <property type="evidence" value="ECO:0007669"/>
    <property type="project" value="TreeGrafter"/>
</dbReference>
<evidence type="ECO:0000259" key="2">
    <source>
        <dbReference type="SMART" id="SM00822"/>
    </source>
</evidence>
<name>A0A059EBQ7_9PROT</name>
<dbReference type="InterPro" id="IPR036291">
    <property type="entry name" value="NAD(P)-bd_dom_sf"/>
</dbReference>
<reference evidence="3 4" key="1">
    <citation type="journal article" date="2014" name="Antonie Van Leeuwenhoek">
        <title>Hyphomonas beringensis sp. nov. and Hyphomonas chukchiensis sp. nov., isolated from surface seawater of the Bering Sea and Chukchi Sea.</title>
        <authorList>
            <person name="Li C."/>
            <person name="Lai Q."/>
            <person name="Li G."/>
            <person name="Dong C."/>
            <person name="Wang J."/>
            <person name="Liao Y."/>
            <person name="Shao Z."/>
        </authorList>
    </citation>
    <scope>NUCLEOTIDE SEQUENCE [LARGE SCALE GENOMIC DNA]</scope>
    <source>
        <strain evidence="3 4">22II1-22F38</strain>
    </source>
</reference>
<dbReference type="EMBL" id="AWFH01000001">
    <property type="protein sequence ID" value="KCZ65136.1"/>
    <property type="molecule type" value="Genomic_DNA"/>
</dbReference>
<dbReference type="STRING" id="1280948.HY36_01780"/>
<keyword evidence="1" id="KW-0808">Transferase</keyword>
<accession>A0A059EBQ7</accession>
<dbReference type="Gene3D" id="3.40.50.720">
    <property type="entry name" value="NAD(P)-binding Rossmann-like Domain"/>
    <property type="match status" value="1"/>
</dbReference>
<dbReference type="PATRIC" id="fig|1280948.3.peg.349"/>
<dbReference type="Pfam" id="PF08659">
    <property type="entry name" value="KR"/>
    <property type="match status" value="1"/>
</dbReference>
<evidence type="ECO:0000313" key="4">
    <source>
        <dbReference type="Proteomes" id="UP000024547"/>
    </source>
</evidence>
<keyword evidence="4" id="KW-1185">Reference proteome</keyword>
<comment type="caution">
    <text evidence="3">The sequence shown here is derived from an EMBL/GenBank/DDBJ whole genome shotgun (WGS) entry which is preliminary data.</text>
</comment>
<dbReference type="PANTHER" id="PTHR43775">
    <property type="entry name" value="FATTY ACID SYNTHASE"/>
    <property type="match status" value="1"/>
</dbReference>
<evidence type="ECO:0000313" key="3">
    <source>
        <dbReference type="EMBL" id="KCZ65136.1"/>
    </source>
</evidence>
<dbReference type="InterPro" id="IPR050091">
    <property type="entry name" value="PKS_NRPS_Biosynth_Enz"/>
</dbReference>
<dbReference type="InterPro" id="IPR057326">
    <property type="entry name" value="KR_dom"/>
</dbReference>
<gene>
    <name evidence="3" type="ORF">HY36_01780</name>
</gene>
<organism evidence="3 4">
    <name type="scientific">Hyphomonas atlantica</name>
    <dbReference type="NCBI Taxonomy" id="1280948"/>
    <lineage>
        <taxon>Bacteria</taxon>
        <taxon>Pseudomonadati</taxon>
        <taxon>Pseudomonadota</taxon>
        <taxon>Alphaproteobacteria</taxon>
        <taxon>Hyphomonadales</taxon>
        <taxon>Hyphomonadaceae</taxon>
        <taxon>Hyphomonas</taxon>
    </lineage>
</organism>
<sequence>MGEASDDFRTVILTEGHSGLPVTERHWQALNLCRQFHDRGVRIIMLEPSSEAAADQLCGLPGLSRTLRQEWPNHDVVTWSLPAGERVTGWAELVTTALGTDLSDAVLTRQGAAIQAINQAPRLSRAVVEASNVWFVPGGARGVTAACVKELARRQSGSVFVLAGRSDIVSWPEGMDVTSDMKQLRGALISVARASGQTPSLPDVDRQAKALLAGQEIRETLDDISMSGAQAVYLRTDMSDRASIQSAIAKVSQQYGSITGLVHGAGVLSDGLALKKSREDVAYVFGPKVEGLAMLLEAIDLSQLRHVGLFSSASAVFGNVGQSDYAMANAWLGAMARKLSADLPDAIVKSFCWGPWAGGMVDSSLAGHFASRGISLIGLEDGARIFADQILQGERSEVELLIGDEWAG</sequence>
<dbReference type="InterPro" id="IPR013968">
    <property type="entry name" value="PKS_KR"/>
</dbReference>
<proteinExistence type="predicted"/>
<dbReference type="Proteomes" id="UP000024547">
    <property type="component" value="Unassembled WGS sequence"/>
</dbReference>
<dbReference type="PANTHER" id="PTHR43775:SF51">
    <property type="entry name" value="INACTIVE PHENOLPHTHIOCEROL SYNTHESIS POLYKETIDE SYNTHASE TYPE I PKS1-RELATED"/>
    <property type="match status" value="1"/>
</dbReference>